<dbReference type="Proteomes" id="UP001154078">
    <property type="component" value="Chromosome 5"/>
</dbReference>
<dbReference type="InterPro" id="IPR005055">
    <property type="entry name" value="A10/PebIII"/>
</dbReference>
<dbReference type="EMBL" id="OV121136">
    <property type="protein sequence ID" value="CAH0557742.1"/>
    <property type="molecule type" value="Genomic_DNA"/>
</dbReference>
<evidence type="ECO:0000313" key="2">
    <source>
        <dbReference type="EMBL" id="CAH0557742.1"/>
    </source>
</evidence>
<proteinExistence type="predicted"/>
<feature type="chain" id="PRO_5040230109" evidence="1">
    <location>
        <begin position="20"/>
        <end position="106"/>
    </location>
</feature>
<keyword evidence="3" id="KW-1185">Reference proteome</keyword>
<evidence type="ECO:0000313" key="3">
    <source>
        <dbReference type="Proteomes" id="UP001154078"/>
    </source>
</evidence>
<dbReference type="InterPro" id="IPR036682">
    <property type="entry name" value="OS_D_A10/PebIII_sf"/>
</dbReference>
<dbReference type="Gene3D" id="1.10.2080.10">
    <property type="entry name" value="Insect odorant-binding protein A10/Ejaculatory bulb-specific protein 3"/>
    <property type="match status" value="1"/>
</dbReference>
<evidence type="ECO:0000256" key="1">
    <source>
        <dbReference type="SAM" id="SignalP"/>
    </source>
</evidence>
<keyword evidence="1" id="KW-0732">Signal</keyword>
<feature type="signal peptide" evidence="1">
    <location>
        <begin position="1"/>
        <end position="19"/>
    </location>
</feature>
<protein>
    <submittedName>
        <fullName evidence="2">Uncharacterized protein</fullName>
    </submittedName>
</protein>
<name>A0A9P0BAK6_BRAAE</name>
<dbReference type="Pfam" id="PF03392">
    <property type="entry name" value="OS-D"/>
    <property type="match status" value="1"/>
</dbReference>
<gene>
    <name evidence="2" type="ORF">MELIAE_LOCUS8385</name>
</gene>
<organism evidence="2 3">
    <name type="scientific">Brassicogethes aeneus</name>
    <name type="common">Rape pollen beetle</name>
    <name type="synonym">Meligethes aeneus</name>
    <dbReference type="NCBI Taxonomy" id="1431903"/>
    <lineage>
        <taxon>Eukaryota</taxon>
        <taxon>Metazoa</taxon>
        <taxon>Ecdysozoa</taxon>
        <taxon>Arthropoda</taxon>
        <taxon>Hexapoda</taxon>
        <taxon>Insecta</taxon>
        <taxon>Pterygota</taxon>
        <taxon>Neoptera</taxon>
        <taxon>Endopterygota</taxon>
        <taxon>Coleoptera</taxon>
        <taxon>Polyphaga</taxon>
        <taxon>Cucujiformia</taxon>
        <taxon>Nitidulidae</taxon>
        <taxon>Meligethinae</taxon>
        <taxon>Brassicogethes</taxon>
    </lineage>
</organism>
<sequence>MRTLVIVMVFQCLLLPVFCDNENALKCALDKGPCSPEELEIKNGLEVLLYDHCAKCSQQIIKMIESFLKYLVGKPEFDEFIKLYELDDEEVKHLEDVAKNGHKLRV</sequence>
<accession>A0A9P0BAK6</accession>
<dbReference type="AlphaFoldDB" id="A0A9P0BAK6"/>
<reference evidence="2" key="1">
    <citation type="submission" date="2021-12" db="EMBL/GenBank/DDBJ databases">
        <authorList>
            <person name="King R."/>
        </authorList>
    </citation>
    <scope>NUCLEOTIDE SEQUENCE</scope>
</reference>
<dbReference type="SUPFAM" id="SSF100910">
    <property type="entry name" value="Chemosensory protein Csp2"/>
    <property type="match status" value="1"/>
</dbReference>